<dbReference type="Proteomes" id="UP000006552">
    <property type="component" value="Plasmid 1"/>
</dbReference>
<protein>
    <submittedName>
        <fullName evidence="2">Uncharacterized protein</fullName>
    </submittedName>
</protein>
<reference evidence="2 3" key="1">
    <citation type="journal article" date="2005" name="Arch. Microbiol.">
        <title>The genome sequence of an anaerobic aromatic-degrading denitrifying bacterium, strain EbN1.</title>
        <authorList>
            <person name="Rabus R."/>
            <person name="Kube M."/>
            <person name="Heider J."/>
            <person name="Beck A."/>
            <person name="Heitmann K."/>
            <person name="Widdel F."/>
            <person name="Reinhardt R."/>
        </authorList>
    </citation>
    <scope>NUCLEOTIDE SEQUENCE [LARGE SCALE GENOMIC DNA]</scope>
    <source>
        <strain evidence="2 3">EbN1</strain>
        <plasmid evidence="3">Plasmid pAzo1</plasmid>
    </source>
</reference>
<keyword evidence="3" id="KW-1185">Reference proteome</keyword>
<gene>
    <name evidence="2" type="ORF">p1D13</name>
</gene>
<name>Q5NX11_AROAE</name>
<dbReference type="AlphaFoldDB" id="Q5NX11"/>
<sequence>MMNYVNVQPTAEAIEKMAENLRSAAAQLDAIAERTRQKGNFELVGDAASCVANLMPNLRLDLLVVRPLREFGAS</sequence>
<geneLocation type="plasmid" evidence="3">
    <name>pAzo1</name>
</geneLocation>
<dbReference type="KEGG" id="eba:p1D13"/>
<evidence type="ECO:0000313" key="2">
    <source>
        <dbReference type="EMBL" id="CAI10403.1"/>
    </source>
</evidence>
<evidence type="ECO:0000256" key="1">
    <source>
        <dbReference type="SAM" id="Coils"/>
    </source>
</evidence>
<evidence type="ECO:0000313" key="3">
    <source>
        <dbReference type="Proteomes" id="UP000006552"/>
    </source>
</evidence>
<proteinExistence type="predicted"/>
<dbReference type="EMBL" id="CR555307">
    <property type="protein sequence ID" value="CAI10403.1"/>
    <property type="molecule type" value="Genomic_DNA"/>
</dbReference>
<feature type="coiled-coil region" evidence="1">
    <location>
        <begin position="11"/>
        <end position="38"/>
    </location>
</feature>
<keyword evidence="2" id="KW-0614">Plasmid</keyword>
<keyword evidence="1" id="KW-0175">Coiled coil</keyword>
<dbReference type="HOGENOM" id="CLU_2684962_0_0_4"/>
<accession>Q5NX11</accession>
<organism evidence="2 3">
    <name type="scientific">Aromatoleum aromaticum (strain DSM 19018 / LMG 30748 / EbN1)</name>
    <name type="common">Azoarcus sp. (strain EbN1)</name>
    <dbReference type="NCBI Taxonomy" id="76114"/>
    <lineage>
        <taxon>Bacteria</taxon>
        <taxon>Pseudomonadati</taxon>
        <taxon>Pseudomonadota</taxon>
        <taxon>Betaproteobacteria</taxon>
        <taxon>Rhodocyclales</taxon>
        <taxon>Rhodocyclaceae</taxon>
        <taxon>Aromatoleum</taxon>
    </lineage>
</organism>